<evidence type="ECO:0000313" key="2">
    <source>
        <dbReference type="Proteomes" id="UP000501692"/>
    </source>
</evidence>
<dbReference type="Proteomes" id="UP000501692">
    <property type="component" value="Plasmid pA1254_2"/>
</dbReference>
<organism evidence="1 2">
    <name type="scientific">Acinetobacter pittii</name>
    <name type="common">Acinetobacter genomosp. 3</name>
    <dbReference type="NCBI Taxonomy" id="48296"/>
    <lineage>
        <taxon>Bacteria</taxon>
        <taxon>Pseudomonadati</taxon>
        <taxon>Pseudomonadota</taxon>
        <taxon>Gammaproteobacteria</taxon>
        <taxon>Moraxellales</taxon>
        <taxon>Moraxellaceae</taxon>
        <taxon>Acinetobacter</taxon>
        <taxon>Acinetobacter calcoaceticus/baumannii complex</taxon>
    </lineage>
</organism>
<geneLocation type="plasmid" evidence="2">
    <name>pa1254_2</name>
</geneLocation>
<proteinExistence type="predicted"/>
<evidence type="ECO:0000313" key="1">
    <source>
        <dbReference type="EMBL" id="QIT20018.1"/>
    </source>
</evidence>
<dbReference type="RefSeq" id="WP_167564502.1">
    <property type="nucleotide sequence ID" value="NZ_CP049808.1"/>
</dbReference>
<gene>
    <name evidence="1" type="ORF">G8E09_19605</name>
</gene>
<name>A0A6H0G0E3_ACIPI</name>
<dbReference type="EMBL" id="CP049808">
    <property type="protein sequence ID" value="QIT20018.1"/>
    <property type="molecule type" value="Genomic_DNA"/>
</dbReference>
<protein>
    <submittedName>
        <fullName evidence="1">Uncharacterized protein</fullName>
    </submittedName>
</protein>
<dbReference type="AlphaFoldDB" id="A0A6H0G0E3"/>
<keyword evidence="1" id="KW-0614">Plasmid</keyword>
<accession>A0A6H0G0E3</accession>
<reference evidence="1 2" key="1">
    <citation type="submission" date="2020-03" db="EMBL/GenBank/DDBJ databases">
        <authorList>
            <person name="Zhang L."/>
            <person name="Han X."/>
            <person name="Chen Y."/>
            <person name="Yu Y."/>
        </authorList>
    </citation>
    <scope>NUCLEOTIDE SEQUENCE [LARGE SCALE GENOMIC DNA]</scope>
    <source>
        <strain evidence="1 2">A1254</strain>
        <plasmid evidence="2">pa1254_2</plasmid>
    </source>
</reference>
<sequence length="60" mass="7076">MSSKFDRYNDKVKPYTFRLNTESDKAKKVIEYLDSLKSKKEFSPYVLGLIEKDLQEKGLI</sequence>